<accession>A0A3P1SG59</accession>
<protein>
    <recommendedName>
        <fullName evidence="1">DNA methylase adenine-specific domain-containing protein</fullName>
    </recommendedName>
</protein>
<reference evidence="2 3" key="1">
    <citation type="submission" date="2018-11" db="EMBL/GenBank/DDBJ databases">
        <title>Genomes From Bacteria Associated with the Canine Oral Cavity: a Test Case for Automated Genome-Based Taxonomic Assignment.</title>
        <authorList>
            <person name="Coil D.A."/>
            <person name="Jospin G."/>
            <person name="Darling A.E."/>
            <person name="Wallis C."/>
            <person name="Davis I.J."/>
            <person name="Harris S."/>
            <person name="Eisen J.A."/>
            <person name="Holcombe L.J."/>
            <person name="O'Flynn C."/>
        </authorList>
    </citation>
    <scope>NUCLEOTIDE SEQUENCE [LARGE SCALE GENOMIC DNA]</scope>
    <source>
        <strain evidence="2 3">OH770</strain>
    </source>
</reference>
<dbReference type="PRINTS" id="PR00507">
    <property type="entry name" value="N12N6MTFRASE"/>
</dbReference>
<dbReference type="InterPro" id="IPR003356">
    <property type="entry name" value="DNA_methylase_A-5"/>
</dbReference>
<dbReference type="GO" id="GO:0003677">
    <property type="term" value="F:DNA binding"/>
    <property type="evidence" value="ECO:0007669"/>
    <property type="project" value="InterPro"/>
</dbReference>
<dbReference type="AlphaFoldDB" id="A0A3P1SG59"/>
<dbReference type="Proteomes" id="UP000280444">
    <property type="component" value="Unassembled WGS sequence"/>
</dbReference>
<evidence type="ECO:0000313" key="3">
    <source>
        <dbReference type="Proteomes" id="UP000280444"/>
    </source>
</evidence>
<evidence type="ECO:0000259" key="1">
    <source>
        <dbReference type="Pfam" id="PF02384"/>
    </source>
</evidence>
<feature type="domain" description="DNA methylase adenine-specific" evidence="1">
    <location>
        <begin position="23"/>
        <end position="140"/>
    </location>
</feature>
<sequence length="370" mass="40697">MGDSSHVSDVALHNLLRETVSLEARRAQGVFFTGSKMASLLWEGVIDGVGNGAVLVDPACGVGDLLVAPLERVERNGIQDVSVLVSDVSADLAQIARMRLLNIDQRGAVQIEAMEADFLHESSLVSKATHVVLNPPFVSMDANESWASGQVNSAALFVVNALASMQEGARLLAILPDVLRSGSRYEKWRLHVSQMAKINRLKVLDVFDDHADIHVFVLDLTVGSTGRDFLWTPSIRDTTLGQMAEVRVGSVVPYRDSGRGSEVSFVTARALAEGRKLERRYEGRLDYGPFVLVNRTSRPDSSPRLRAHMWTSDEPVAVENHLIVVKPREGVECADILTVLSSPSTEDFLNQRIRCRHLTVSAIKEIPWEI</sequence>
<keyword evidence="3" id="KW-1185">Reference proteome</keyword>
<comment type="caution">
    <text evidence="2">The sequence shown here is derived from an EMBL/GenBank/DDBJ whole genome shotgun (WGS) entry which is preliminary data.</text>
</comment>
<dbReference type="Gene3D" id="3.40.50.150">
    <property type="entry name" value="Vaccinia Virus protein VP39"/>
    <property type="match status" value="1"/>
</dbReference>
<dbReference type="EMBL" id="RQZF01000002">
    <property type="protein sequence ID" value="RRC95910.1"/>
    <property type="molecule type" value="Genomic_DNA"/>
</dbReference>
<gene>
    <name evidence="2" type="ORF">EII11_03395</name>
</gene>
<dbReference type="GO" id="GO:0008170">
    <property type="term" value="F:N-methyltransferase activity"/>
    <property type="evidence" value="ECO:0007669"/>
    <property type="project" value="InterPro"/>
</dbReference>
<dbReference type="InterPro" id="IPR029063">
    <property type="entry name" value="SAM-dependent_MTases_sf"/>
</dbReference>
<name>A0A3P1SG59_9ACTO</name>
<dbReference type="Pfam" id="PF02384">
    <property type="entry name" value="N6_Mtase"/>
    <property type="match status" value="1"/>
</dbReference>
<dbReference type="OrthoDB" id="32195at2"/>
<organism evidence="2 3">
    <name type="scientific">Schaalia canis</name>
    <dbReference type="NCBI Taxonomy" id="100469"/>
    <lineage>
        <taxon>Bacteria</taxon>
        <taxon>Bacillati</taxon>
        <taxon>Actinomycetota</taxon>
        <taxon>Actinomycetes</taxon>
        <taxon>Actinomycetales</taxon>
        <taxon>Actinomycetaceae</taxon>
        <taxon>Schaalia</taxon>
    </lineage>
</organism>
<proteinExistence type="predicted"/>
<dbReference type="RefSeq" id="WP_124868617.1">
    <property type="nucleotide sequence ID" value="NZ_RQZF01000002.1"/>
</dbReference>
<dbReference type="SUPFAM" id="SSF53335">
    <property type="entry name" value="S-adenosyl-L-methionine-dependent methyltransferases"/>
    <property type="match status" value="1"/>
</dbReference>
<evidence type="ECO:0000313" key="2">
    <source>
        <dbReference type="EMBL" id="RRC95910.1"/>
    </source>
</evidence>